<keyword evidence="9" id="KW-1185">Reference proteome</keyword>
<dbReference type="InterPro" id="IPR001841">
    <property type="entry name" value="Znf_RING"/>
</dbReference>
<dbReference type="AlphaFoldDB" id="A0AAW0C8H0"/>
<dbReference type="InterPro" id="IPR017907">
    <property type="entry name" value="Znf_RING_CS"/>
</dbReference>
<feature type="compositionally biased region" description="Polar residues" evidence="6">
    <location>
        <begin position="1"/>
        <end position="22"/>
    </location>
</feature>
<dbReference type="InterPro" id="IPR013083">
    <property type="entry name" value="Znf_RING/FYVE/PHD"/>
</dbReference>
<evidence type="ECO:0000256" key="6">
    <source>
        <dbReference type="SAM" id="MobiDB-lite"/>
    </source>
</evidence>
<evidence type="ECO:0000256" key="2">
    <source>
        <dbReference type="ARBA" id="ARBA00022771"/>
    </source>
</evidence>
<dbReference type="InterPro" id="IPR018957">
    <property type="entry name" value="Znf_C3HC4_RING-type"/>
</dbReference>
<keyword evidence="5" id="KW-0175">Coiled coil</keyword>
<dbReference type="SMART" id="SM00184">
    <property type="entry name" value="RING"/>
    <property type="match status" value="1"/>
</dbReference>
<proteinExistence type="predicted"/>
<name>A0AAW0C8H0_9AGAR</name>
<evidence type="ECO:0000313" key="8">
    <source>
        <dbReference type="EMBL" id="KAK7035203.1"/>
    </source>
</evidence>
<reference evidence="8 9" key="1">
    <citation type="submission" date="2024-01" db="EMBL/GenBank/DDBJ databases">
        <title>A draft genome for a cacao thread blight-causing isolate of Paramarasmius palmivorus.</title>
        <authorList>
            <person name="Baruah I.K."/>
            <person name="Bukari Y."/>
            <person name="Amoako-Attah I."/>
            <person name="Meinhardt L.W."/>
            <person name="Bailey B.A."/>
            <person name="Cohen S.P."/>
        </authorList>
    </citation>
    <scope>NUCLEOTIDE SEQUENCE [LARGE SCALE GENOMIC DNA]</scope>
    <source>
        <strain evidence="8 9">GH-12</strain>
    </source>
</reference>
<dbReference type="Pfam" id="PF00097">
    <property type="entry name" value="zf-C3HC4"/>
    <property type="match status" value="1"/>
</dbReference>
<feature type="region of interest" description="Disordered" evidence="6">
    <location>
        <begin position="267"/>
        <end position="300"/>
    </location>
</feature>
<evidence type="ECO:0000256" key="5">
    <source>
        <dbReference type="SAM" id="Coils"/>
    </source>
</evidence>
<dbReference type="PROSITE" id="PS00518">
    <property type="entry name" value="ZF_RING_1"/>
    <property type="match status" value="1"/>
</dbReference>
<dbReference type="InterPro" id="IPR047134">
    <property type="entry name" value="RNF4"/>
</dbReference>
<gene>
    <name evidence="8" type="ORF">VNI00_011970</name>
</gene>
<evidence type="ECO:0000313" key="9">
    <source>
        <dbReference type="Proteomes" id="UP001383192"/>
    </source>
</evidence>
<keyword evidence="3" id="KW-0862">Zinc</keyword>
<feature type="coiled-coil region" evidence="5">
    <location>
        <begin position="106"/>
        <end position="133"/>
    </location>
</feature>
<dbReference type="Gene3D" id="3.30.40.10">
    <property type="entry name" value="Zinc/RING finger domain, C3HC4 (zinc finger)"/>
    <property type="match status" value="1"/>
</dbReference>
<dbReference type="PANTHER" id="PTHR23041">
    <property type="entry name" value="RING FINGER DOMAIN-CONTAINING"/>
    <property type="match status" value="1"/>
</dbReference>
<accession>A0AAW0C8H0</accession>
<keyword evidence="1" id="KW-0479">Metal-binding</keyword>
<sequence>MATNNNPARRTNSLRTINSETQAVARPSSGKASKNKSKGKTSTKTRVIDVIEISSDEDEPVAPLKRRNDVGDLERQVKKLKEVSTLSHRSAVCSPLLTVNRRFKENEGLKKKQRESEDAIARYKQDISELRSELKGPESTSGTLSTGDLEDYISCEICENKLWTPYILPGCGHAFCKNCLQEWFDTTRNKALAQGQNNPFAHLPEQIRLVVQQNPNLADLVMAQYGYPPPPPPPTPQYTCPSCRTPVSGRPVEDFALKSIVRLVAKAQGETSPKKVPNNRGRGRGPPVAEDPWARFFPRA</sequence>
<feature type="domain" description="RING-type" evidence="7">
    <location>
        <begin position="155"/>
        <end position="244"/>
    </location>
</feature>
<feature type="region of interest" description="Disordered" evidence="6">
    <location>
        <begin position="1"/>
        <end position="45"/>
    </location>
</feature>
<dbReference type="PANTHER" id="PTHR23041:SF78">
    <property type="entry name" value="E3 UBIQUITIN-PROTEIN LIGASE RNF4"/>
    <property type="match status" value="1"/>
</dbReference>
<dbReference type="GO" id="GO:0008270">
    <property type="term" value="F:zinc ion binding"/>
    <property type="evidence" value="ECO:0007669"/>
    <property type="project" value="UniProtKB-KW"/>
</dbReference>
<feature type="compositionally biased region" description="Basic residues" evidence="6">
    <location>
        <begin position="33"/>
        <end position="43"/>
    </location>
</feature>
<organism evidence="8 9">
    <name type="scientific">Paramarasmius palmivorus</name>
    <dbReference type="NCBI Taxonomy" id="297713"/>
    <lineage>
        <taxon>Eukaryota</taxon>
        <taxon>Fungi</taxon>
        <taxon>Dikarya</taxon>
        <taxon>Basidiomycota</taxon>
        <taxon>Agaricomycotina</taxon>
        <taxon>Agaricomycetes</taxon>
        <taxon>Agaricomycetidae</taxon>
        <taxon>Agaricales</taxon>
        <taxon>Marasmiineae</taxon>
        <taxon>Marasmiaceae</taxon>
        <taxon>Paramarasmius</taxon>
    </lineage>
</organism>
<protein>
    <recommendedName>
        <fullName evidence="7">RING-type domain-containing protein</fullName>
    </recommendedName>
</protein>
<dbReference type="PROSITE" id="PS50089">
    <property type="entry name" value="ZF_RING_2"/>
    <property type="match status" value="1"/>
</dbReference>
<dbReference type="EMBL" id="JAYKXP010000054">
    <property type="protein sequence ID" value="KAK7035203.1"/>
    <property type="molecule type" value="Genomic_DNA"/>
</dbReference>
<evidence type="ECO:0000256" key="1">
    <source>
        <dbReference type="ARBA" id="ARBA00022723"/>
    </source>
</evidence>
<evidence type="ECO:0000256" key="4">
    <source>
        <dbReference type="PROSITE-ProRule" id="PRU00175"/>
    </source>
</evidence>
<evidence type="ECO:0000259" key="7">
    <source>
        <dbReference type="PROSITE" id="PS50089"/>
    </source>
</evidence>
<dbReference type="SUPFAM" id="SSF57850">
    <property type="entry name" value="RING/U-box"/>
    <property type="match status" value="1"/>
</dbReference>
<evidence type="ECO:0000256" key="3">
    <source>
        <dbReference type="ARBA" id="ARBA00022833"/>
    </source>
</evidence>
<keyword evidence="2 4" id="KW-0863">Zinc-finger</keyword>
<dbReference type="Proteomes" id="UP001383192">
    <property type="component" value="Unassembled WGS sequence"/>
</dbReference>
<comment type="caution">
    <text evidence="8">The sequence shown here is derived from an EMBL/GenBank/DDBJ whole genome shotgun (WGS) entry which is preliminary data.</text>
</comment>